<dbReference type="PANTHER" id="PTHR40758:SF1">
    <property type="entry name" value="CONSERVED PROTEIN"/>
    <property type="match status" value="1"/>
</dbReference>
<dbReference type="InterPro" id="IPR034660">
    <property type="entry name" value="DinB/YfiT-like"/>
</dbReference>
<reference evidence="2 3" key="1">
    <citation type="submission" date="2023-07" db="EMBL/GenBank/DDBJ databases">
        <authorList>
            <person name="Girao M."/>
            <person name="Carvalho M.F."/>
        </authorList>
    </citation>
    <scope>NUCLEOTIDE SEQUENCE [LARGE SCALE GENOMIC DNA]</scope>
    <source>
        <strain evidence="2 3">66/93</strain>
    </source>
</reference>
<gene>
    <name evidence="2" type="ORF">Q8A49_35085</name>
</gene>
<organism evidence="2 3">
    <name type="scientific">Nocardiopsis tropica</name>
    <dbReference type="NCBI Taxonomy" id="109330"/>
    <lineage>
        <taxon>Bacteria</taxon>
        <taxon>Bacillati</taxon>
        <taxon>Actinomycetota</taxon>
        <taxon>Actinomycetes</taxon>
        <taxon>Streptosporangiales</taxon>
        <taxon>Nocardiopsidaceae</taxon>
        <taxon>Nocardiopsis</taxon>
    </lineage>
</organism>
<dbReference type="InterPro" id="IPR017517">
    <property type="entry name" value="Maleyloyr_isom"/>
</dbReference>
<comment type="caution">
    <text evidence="2">The sequence shown here is derived from an EMBL/GenBank/DDBJ whole genome shotgun (WGS) entry which is preliminary data.</text>
</comment>
<dbReference type="PANTHER" id="PTHR40758">
    <property type="entry name" value="CONSERVED PROTEIN"/>
    <property type="match status" value="1"/>
</dbReference>
<dbReference type="SUPFAM" id="SSF109854">
    <property type="entry name" value="DinB/YfiT-like putative metalloenzymes"/>
    <property type="match status" value="1"/>
</dbReference>
<dbReference type="GO" id="GO:0016853">
    <property type="term" value="F:isomerase activity"/>
    <property type="evidence" value="ECO:0007669"/>
    <property type="project" value="UniProtKB-KW"/>
</dbReference>
<proteinExistence type="predicted"/>
<name>A0ABU7L2H6_9ACTN</name>
<keyword evidence="2" id="KW-0413">Isomerase</keyword>
<sequence>METPDHIAVLRESGAALADVAQGNLDRPVPACPDWTVADLVRHVGATHHFWRSIVTGEATDPRDHVAPRIPDDSALLAWYREGLAETARVMAEADPAEPRWTWAPRKDVGFIRRRAAQETLVHAWDAQDSRGGPEDLPAGAAVDGIDEFLEVILPLGGAPGGGAEGGGETVRLRAVDTGDVWTVGRGADAWEVLRSEVGNGWTVTPDPSLATVAVEGFASDLLLLLWDRTDTFRTEIAGDREALARFLEAAETA</sequence>
<evidence type="ECO:0000313" key="2">
    <source>
        <dbReference type="EMBL" id="MEE2055738.1"/>
    </source>
</evidence>
<evidence type="ECO:0000313" key="3">
    <source>
        <dbReference type="Proteomes" id="UP001348641"/>
    </source>
</evidence>
<dbReference type="Pfam" id="PF11716">
    <property type="entry name" value="MDMPI_N"/>
    <property type="match status" value="1"/>
</dbReference>
<dbReference type="RefSeq" id="WP_330162465.1">
    <property type="nucleotide sequence ID" value="NZ_BAAAJA010000009.1"/>
</dbReference>
<protein>
    <submittedName>
        <fullName evidence="2">Maleylpyruvate isomerase family mycothiol-dependent enzyme</fullName>
    </submittedName>
</protein>
<dbReference type="EMBL" id="JAUUCC010000218">
    <property type="protein sequence ID" value="MEE2055738.1"/>
    <property type="molecule type" value="Genomic_DNA"/>
</dbReference>
<evidence type="ECO:0000259" key="1">
    <source>
        <dbReference type="Pfam" id="PF11716"/>
    </source>
</evidence>
<dbReference type="InterPro" id="IPR024344">
    <property type="entry name" value="MDMPI_metal-binding"/>
</dbReference>
<dbReference type="NCBIfam" id="TIGR03083">
    <property type="entry name" value="maleylpyruvate isomerase family mycothiol-dependent enzyme"/>
    <property type="match status" value="1"/>
</dbReference>
<dbReference type="Proteomes" id="UP001348641">
    <property type="component" value="Unassembled WGS sequence"/>
</dbReference>
<feature type="domain" description="Mycothiol-dependent maleylpyruvate isomerase metal-binding" evidence="1">
    <location>
        <begin position="11"/>
        <end position="128"/>
    </location>
</feature>
<accession>A0ABU7L2H6</accession>